<dbReference type="KEGG" id="scac:106084937"/>
<evidence type="ECO:0000256" key="1">
    <source>
        <dbReference type="SAM" id="SignalP"/>
    </source>
</evidence>
<dbReference type="Proteomes" id="UP000095300">
    <property type="component" value="Unassembled WGS sequence"/>
</dbReference>
<evidence type="ECO:0000313" key="3">
    <source>
        <dbReference type="Proteomes" id="UP000095300"/>
    </source>
</evidence>
<keyword evidence="3" id="KW-1185">Reference proteome</keyword>
<dbReference type="PANTHER" id="PTHR12336:SF0">
    <property type="entry name" value="ADULT CUTICLE PROTEIN 1-RELATED"/>
    <property type="match status" value="1"/>
</dbReference>
<reference evidence="2" key="1">
    <citation type="submission" date="2020-05" db="UniProtKB">
        <authorList>
            <consortium name="EnsemblMetazoa"/>
        </authorList>
    </citation>
    <scope>IDENTIFICATION</scope>
    <source>
        <strain evidence="2">USDA</strain>
    </source>
</reference>
<evidence type="ECO:0008006" key="4">
    <source>
        <dbReference type="Google" id="ProtNLM"/>
    </source>
</evidence>
<dbReference type="AlphaFoldDB" id="A0A1I8NYV3"/>
<feature type="chain" id="PRO_5009325845" description="Adult cuticle protein 1" evidence="1">
    <location>
        <begin position="20"/>
        <end position="123"/>
    </location>
</feature>
<proteinExistence type="predicted"/>
<gene>
    <name evidence="2" type="primary">106084937</name>
</gene>
<organism evidence="2 3">
    <name type="scientific">Stomoxys calcitrans</name>
    <name type="common">Stable fly</name>
    <name type="synonym">Conops calcitrans</name>
    <dbReference type="NCBI Taxonomy" id="35570"/>
    <lineage>
        <taxon>Eukaryota</taxon>
        <taxon>Metazoa</taxon>
        <taxon>Ecdysozoa</taxon>
        <taxon>Arthropoda</taxon>
        <taxon>Hexapoda</taxon>
        <taxon>Insecta</taxon>
        <taxon>Pterygota</taxon>
        <taxon>Neoptera</taxon>
        <taxon>Endopterygota</taxon>
        <taxon>Diptera</taxon>
        <taxon>Brachycera</taxon>
        <taxon>Muscomorpha</taxon>
        <taxon>Muscoidea</taxon>
        <taxon>Muscidae</taxon>
        <taxon>Stomoxys</taxon>
    </lineage>
</organism>
<keyword evidence="1" id="KW-0732">Signal</keyword>
<accession>A0A1I8NYV3</accession>
<dbReference type="EnsemblMetazoa" id="SCAU003311-RA">
    <property type="protein sequence ID" value="SCAU003311-PA"/>
    <property type="gene ID" value="SCAU003311"/>
</dbReference>
<dbReference type="InterPro" id="IPR031874">
    <property type="entry name" value="Cuticle_Acp1"/>
</dbReference>
<dbReference type="OrthoDB" id="7743350at2759"/>
<dbReference type="Pfam" id="PF15955">
    <property type="entry name" value="Cuticle_4"/>
    <property type="match status" value="1"/>
</dbReference>
<feature type="signal peptide" evidence="1">
    <location>
        <begin position="1"/>
        <end position="19"/>
    </location>
</feature>
<protein>
    <recommendedName>
        <fullName evidence="4">Adult cuticle protein 1</fullName>
    </recommendedName>
</protein>
<dbReference type="PANTHER" id="PTHR12336">
    <property type="entry name" value="ADULT CUTICLE PROTEIN 1-RELATED"/>
    <property type="match status" value="1"/>
</dbReference>
<name>A0A1I8NYV3_STOCA</name>
<evidence type="ECO:0000313" key="2">
    <source>
        <dbReference type="EnsemblMetazoa" id="SCAU003311-PA"/>
    </source>
</evidence>
<sequence length="123" mass="12660">MKFLAIILFTSAFILGTHSSVIPWVTEVVGDGLTYSAVSSPVVHSPWAPWGHAVVDVAPHSTLVHHSVVHSSAPSVAVHAPVIVPEVQGSYVAQTRGAVHTAPLPGHTNSVASINVAPAPGTI</sequence>
<dbReference type="VEuPathDB" id="VectorBase:SCAU003311"/>